<evidence type="ECO:0000256" key="4">
    <source>
        <dbReference type="ARBA" id="ARBA00023136"/>
    </source>
</evidence>
<dbReference type="InterPro" id="IPR036179">
    <property type="entry name" value="Ig-like_dom_sf"/>
</dbReference>
<keyword evidence="6" id="KW-0325">Glycoprotein</keyword>
<proteinExistence type="predicted"/>
<dbReference type="Pfam" id="PF13927">
    <property type="entry name" value="Ig_3"/>
    <property type="match status" value="2"/>
</dbReference>
<evidence type="ECO:0000256" key="5">
    <source>
        <dbReference type="ARBA" id="ARBA00023157"/>
    </source>
</evidence>
<dbReference type="SUPFAM" id="SSF48726">
    <property type="entry name" value="Immunoglobulin"/>
    <property type="match status" value="7"/>
</dbReference>
<evidence type="ECO:0000256" key="6">
    <source>
        <dbReference type="ARBA" id="ARBA00023180"/>
    </source>
</evidence>
<feature type="region of interest" description="Disordered" evidence="8">
    <location>
        <begin position="1333"/>
        <end position="1352"/>
    </location>
</feature>
<dbReference type="CDD" id="cd00063">
    <property type="entry name" value="FN3"/>
    <property type="match status" value="1"/>
</dbReference>
<dbReference type="PANTHER" id="PTHR11640">
    <property type="entry name" value="NEPHRIN"/>
    <property type="match status" value="1"/>
</dbReference>
<reference evidence="12" key="1">
    <citation type="submission" date="2024-06" db="EMBL/GenBank/DDBJ databases">
        <authorList>
            <person name="Liu X."/>
            <person name="Lenzi L."/>
            <person name="Haldenby T S."/>
            <person name="Uol C."/>
        </authorList>
    </citation>
    <scope>NUCLEOTIDE SEQUENCE</scope>
</reference>
<feature type="domain" description="Ig-like" evidence="10">
    <location>
        <begin position="679"/>
        <end position="717"/>
    </location>
</feature>
<dbReference type="InterPro" id="IPR007110">
    <property type="entry name" value="Ig-like_dom"/>
</dbReference>
<feature type="domain" description="Ig-like" evidence="10">
    <location>
        <begin position="167"/>
        <end position="282"/>
    </location>
</feature>
<protein>
    <recommendedName>
        <fullName evidence="14">Nephrin</fullName>
    </recommendedName>
</protein>
<dbReference type="InterPro" id="IPR013106">
    <property type="entry name" value="Ig_V-set"/>
</dbReference>
<evidence type="ECO:0000256" key="9">
    <source>
        <dbReference type="SAM" id="Phobius"/>
    </source>
</evidence>
<feature type="domain" description="Ig-like" evidence="10">
    <location>
        <begin position="453"/>
        <end position="573"/>
    </location>
</feature>
<evidence type="ECO:0000256" key="1">
    <source>
        <dbReference type="ARBA" id="ARBA00004479"/>
    </source>
</evidence>
<evidence type="ECO:0008006" key="14">
    <source>
        <dbReference type="Google" id="ProtNLM"/>
    </source>
</evidence>
<evidence type="ECO:0000259" key="10">
    <source>
        <dbReference type="PROSITE" id="PS50835"/>
    </source>
</evidence>
<dbReference type="InterPro" id="IPR013162">
    <property type="entry name" value="CD80_C2-set"/>
</dbReference>
<comment type="caution">
    <text evidence="12">The sequence shown here is derived from an EMBL/GenBank/DDBJ whole genome shotgun (WGS) entry which is preliminary data.</text>
</comment>
<evidence type="ECO:0000256" key="2">
    <source>
        <dbReference type="ARBA" id="ARBA00022692"/>
    </source>
</evidence>
<dbReference type="Pfam" id="PF07686">
    <property type="entry name" value="V-set"/>
    <property type="match status" value="1"/>
</dbReference>
<dbReference type="PROSITE" id="PS50853">
    <property type="entry name" value="FN3"/>
    <property type="match status" value="1"/>
</dbReference>
<feature type="domain" description="Fibronectin type-III" evidence="11">
    <location>
        <begin position="1155"/>
        <end position="1252"/>
    </location>
</feature>
<feature type="region of interest" description="Disordered" evidence="8">
    <location>
        <begin position="1510"/>
        <end position="1530"/>
    </location>
</feature>
<keyword evidence="2 9" id="KW-0812">Transmembrane</keyword>
<dbReference type="SMART" id="SM00409">
    <property type="entry name" value="IG"/>
    <property type="match status" value="8"/>
</dbReference>
<sequence length="1765" mass="194562">MVPSGRTFSHQKFQPLLTVYLVAVIMGLHIKSDDAAKITQSRRCTPEERLKRIQCFDVLPEEQYAVSLGSTVNMQCVVLNQHGKVQWRAKRILLGYDRSIPGYSRYRIIGDVGRGEHTLQIMDVQLDDAGEYECQVTPVPVNNHPLLRKKTELVVLVKPSPPRILYPDVPPPDNQLIISQPDPLIRITVLCVATGGSPPPKFTWILNDMEIPSHPPPHKTRTRNTSLGFWSKFDPRIETKPGTEQSSLSLLKTGLKDGDQLVCSVNNAATLLHHDVQQRNLTTYATVRIHTPPGPPKIITPETNHEYNEGDELRAQCVASPPGNPYGGLFWRWLILPSQETDCCPDKNKPLIARGGARLLDYDSVNAYLGTLEDGSSTGAGSVTGTGFRADDLISEDVQPLLYTLNKEKDRLVNTLTIPSLSRRYHAARLICETGHPVGSAHHTSVKIYVKYPPANVTISVEGGTIREEQSAGHRELVVYGRAGEVKTLICRTSPYYRQATIKWIAQSSDSRSTKPPKQLFGQSKPMRTSDGESFYQESRVQVTITEEDDRSYIDCRVYGDGDNRVDARVRLDIIYPPGTPVITGYKSLQPVKMAHSMELTCITYGGNPAPELSWFKDKKLIQSTGETSVVRRQASSKLTVVPRRDDNGAHYYCSARNAATGTDGVISDSVILNVIFPPQSVVVNFHSSSVAETGQQMIINCLADSSNPVATITWWRFRCGPAHAFAQREARSHILKQGSKIDETTKCKSEEIEGAQEKPNPGAFGGLQAHSRLWLRPTWSYHMDYIECRAENLEYGPPVWHDRLQLNVTFPPQFLGLQSGKEKVIREGQSVKLDLGPYANPPVTAVSWFVNGQLIPQEIQDKTDLQGVFAAGSLGELLALHRINRLQMANYTVTATNGRTESTETFFLNVTYPAGLIGKAEENVTELANDFASLECKATANPAISSRSFVWYRYLPPHGWPENTHESTLHLSEPIPCNQSTVIPTATLSKYYVQCDQESTLNMVSRFTIYRLSEDDVGTYLCQVNNGLGEPVKKTINLFHYFPPSIIRLPRYTKAAGEQGTSVTLTCYIRTEPAPQIGWLKDGNLINVQKTSSGRLSSKYGIALEHIRPGLYKGTLTISNIQKNDFGRYHCQAVNVQGEAQLEITVSGTSTPDIPLNLRLVNSTVDSLLVGWTQGFDGGLPQTFQVRWRQAVGESMHKYADVGANDNDNVVEYLITGLQSGTEYLVSVNSKNEKHGASVYTDPIHIRTESLGAARGGHLLPPLSSGQADDNALLIIVAACVFGFVVLVINLVVISFLIKRRRQRRRLMRHGKPEPDSILVNSLVHRDGMGEFDSKAGGRMPQGQTTESFTTESTEGCSCCPQSRGKPMTSTLSDGIHLSASMYCLKIVGYVKADSLGTFTRPNGHVTQFYTQPGTQSTQKFQYRTQQPQVICGHHVQENVPDFGHFSTNQIVGGFAPQNDSFDRHPLSMASPVPLNPTTSGHFTASELGSVPLDMFNNQGSIPGALLSQQQPRPIQSPQLNQYTPRQAAAHSRCAGTIRNLSNGMRPSLDGNNSRSLNFDVTLPRNSALVTLPNSELYTNHSSTCFDNSSSLISSKGQESSLDQGLADTSRNILSTGLAAFTQLRRHNEKTDQFLGRINCQDQQNPSQLVSVKFADIGTSFPHGNGTQLTSLPPSLCSTNSVEYSLPSTCTPLLLSLDPNSEFQLSAPEPILMTNSVMREPASSNGFFKLEGTLAATPLIVQAPENIAYSRMQDVINQSNSGDD</sequence>
<keyword evidence="7" id="KW-0393">Immunoglobulin domain</keyword>
<dbReference type="GO" id="GO:0005911">
    <property type="term" value="C:cell-cell junction"/>
    <property type="evidence" value="ECO:0007669"/>
    <property type="project" value="TreeGrafter"/>
</dbReference>
<dbReference type="Proteomes" id="UP001497525">
    <property type="component" value="Unassembled WGS sequence"/>
</dbReference>
<keyword evidence="5" id="KW-1015">Disulfide bond</keyword>
<dbReference type="InterPro" id="IPR036116">
    <property type="entry name" value="FN3_sf"/>
</dbReference>
<gene>
    <name evidence="12" type="ORF">CDAUBV1_LOCUS12740</name>
</gene>
<dbReference type="InterPro" id="IPR051275">
    <property type="entry name" value="Cell_adhesion_signaling"/>
</dbReference>
<dbReference type="PROSITE" id="PS50835">
    <property type="entry name" value="IG_LIKE"/>
    <property type="match status" value="8"/>
</dbReference>
<dbReference type="InterPro" id="IPR003961">
    <property type="entry name" value="FN3_dom"/>
</dbReference>
<evidence type="ECO:0000256" key="3">
    <source>
        <dbReference type="ARBA" id="ARBA00022989"/>
    </source>
</evidence>
<dbReference type="SUPFAM" id="SSF49265">
    <property type="entry name" value="Fibronectin type III"/>
    <property type="match status" value="1"/>
</dbReference>
<keyword evidence="4 9" id="KW-0472">Membrane</keyword>
<dbReference type="Pfam" id="PF00041">
    <property type="entry name" value="fn3"/>
    <property type="match status" value="1"/>
</dbReference>
<dbReference type="InterPro" id="IPR003598">
    <property type="entry name" value="Ig_sub2"/>
</dbReference>
<feature type="domain" description="Ig-like" evidence="10">
    <location>
        <begin position="813"/>
        <end position="910"/>
    </location>
</feature>
<feature type="domain" description="Ig-like" evidence="10">
    <location>
        <begin position="46"/>
        <end position="137"/>
    </location>
</feature>
<keyword evidence="3 9" id="KW-1133">Transmembrane helix</keyword>
<dbReference type="SMART" id="SM00406">
    <property type="entry name" value="IGv"/>
    <property type="match status" value="2"/>
</dbReference>
<evidence type="ECO:0000259" key="11">
    <source>
        <dbReference type="PROSITE" id="PS50853"/>
    </source>
</evidence>
<dbReference type="Gene3D" id="2.60.40.10">
    <property type="entry name" value="Immunoglobulins"/>
    <property type="match status" value="9"/>
</dbReference>
<feature type="domain" description="Ig-like" evidence="10">
    <location>
        <begin position="1045"/>
        <end position="1148"/>
    </location>
</feature>
<organism evidence="12 13">
    <name type="scientific">Calicophoron daubneyi</name>
    <name type="common">Rumen fluke</name>
    <name type="synonym">Paramphistomum daubneyi</name>
    <dbReference type="NCBI Taxonomy" id="300641"/>
    <lineage>
        <taxon>Eukaryota</taxon>
        <taxon>Metazoa</taxon>
        <taxon>Spiralia</taxon>
        <taxon>Lophotrochozoa</taxon>
        <taxon>Platyhelminthes</taxon>
        <taxon>Trematoda</taxon>
        <taxon>Digenea</taxon>
        <taxon>Plagiorchiida</taxon>
        <taxon>Pronocephalata</taxon>
        <taxon>Paramphistomoidea</taxon>
        <taxon>Paramphistomidae</taxon>
        <taxon>Calicophoron</taxon>
    </lineage>
</organism>
<accession>A0AAV2TP34</accession>
<evidence type="ECO:0000256" key="7">
    <source>
        <dbReference type="ARBA" id="ARBA00023319"/>
    </source>
</evidence>
<evidence type="ECO:0000256" key="8">
    <source>
        <dbReference type="SAM" id="MobiDB-lite"/>
    </source>
</evidence>
<dbReference type="Pfam" id="PF08205">
    <property type="entry name" value="C2-set_2"/>
    <property type="match status" value="1"/>
</dbReference>
<feature type="domain" description="Ig-like" evidence="10">
    <location>
        <begin position="581"/>
        <end position="674"/>
    </location>
</feature>
<dbReference type="GO" id="GO:0050839">
    <property type="term" value="F:cell adhesion molecule binding"/>
    <property type="evidence" value="ECO:0007669"/>
    <property type="project" value="TreeGrafter"/>
</dbReference>
<dbReference type="SMART" id="SM00408">
    <property type="entry name" value="IGc2"/>
    <property type="match status" value="4"/>
</dbReference>
<dbReference type="GO" id="GO:0005886">
    <property type="term" value="C:plasma membrane"/>
    <property type="evidence" value="ECO:0007669"/>
    <property type="project" value="TreeGrafter"/>
</dbReference>
<name>A0AAV2TP34_CALDB</name>
<feature type="domain" description="Ig-like" evidence="10">
    <location>
        <begin position="914"/>
        <end position="1038"/>
    </location>
</feature>
<feature type="transmembrane region" description="Helical" evidence="9">
    <location>
        <begin position="1273"/>
        <end position="1299"/>
    </location>
</feature>
<dbReference type="PANTHER" id="PTHR11640:SF31">
    <property type="entry name" value="IRREGULAR CHIASM C-ROUGHEST PROTEIN-RELATED"/>
    <property type="match status" value="1"/>
</dbReference>
<evidence type="ECO:0000313" key="13">
    <source>
        <dbReference type="Proteomes" id="UP001497525"/>
    </source>
</evidence>
<dbReference type="EMBL" id="CAXLJL010000478">
    <property type="protein sequence ID" value="CAL5138123.1"/>
    <property type="molecule type" value="Genomic_DNA"/>
</dbReference>
<feature type="region of interest" description="Disordered" evidence="8">
    <location>
        <begin position="508"/>
        <end position="533"/>
    </location>
</feature>
<comment type="subcellular location">
    <subcellularLocation>
        <location evidence="1">Membrane</location>
        <topology evidence="1">Single-pass type I membrane protein</topology>
    </subcellularLocation>
</comment>
<evidence type="ECO:0000313" key="12">
    <source>
        <dbReference type="EMBL" id="CAL5138123.1"/>
    </source>
</evidence>
<dbReference type="SMART" id="SM00060">
    <property type="entry name" value="FN3"/>
    <property type="match status" value="1"/>
</dbReference>
<feature type="compositionally biased region" description="Low complexity" evidence="8">
    <location>
        <begin position="1510"/>
        <end position="1521"/>
    </location>
</feature>
<dbReference type="InterPro" id="IPR003599">
    <property type="entry name" value="Ig_sub"/>
</dbReference>
<dbReference type="GO" id="GO:0098609">
    <property type="term" value="P:cell-cell adhesion"/>
    <property type="evidence" value="ECO:0007669"/>
    <property type="project" value="TreeGrafter"/>
</dbReference>
<dbReference type="InterPro" id="IPR013783">
    <property type="entry name" value="Ig-like_fold"/>
</dbReference>